<name>G0RZ13_CHATD</name>
<dbReference type="eggNOG" id="ENOG502RR8R">
    <property type="taxonomic scope" value="Eukaryota"/>
</dbReference>
<feature type="region of interest" description="Disordered" evidence="1">
    <location>
        <begin position="21"/>
        <end position="41"/>
    </location>
</feature>
<evidence type="ECO:0000313" key="4">
    <source>
        <dbReference type="Proteomes" id="UP000008066"/>
    </source>
</evidence>
<feature type="compositionally biased region" description="Low complexity" evidence="1">
    <location>
        <begin position="21"/>
        <end position="37"/>
    </location>
</feature>
<dbReference type="Proteomes" id="UP000008066">
    <property type="component" value="Unassembled WGS sequence"/>
</dbReference>
<evidence type="ECO:0000256" key="1">
    <source>
        <dbReference type="SAM" id="MobiDB-lite"/>
    </source>
</evidence>
<dbReference type="Pfam" id="PF22354">
    <property type="entry name" value="Eas"/>
    <property type="match status" value="1"/>
</dbReference>
<dbReference type="GeneID" id="18254171"/>
<dbReference type="RefSeq" id="XP_006690683.1">
    <property type="nucleotide sequence ID" value="XM_006690620.1"/>
</dbReference>
<evidence type="ECO:0000256" key="2">
    <source>
        <dbReference type="SAM" id="SignalP"/>
    </source>
</evidence>
<dbReference type="HOGENOM" id="CLU_168414_1_0_1"/>
<gene>
    <name evidence="3" type="ORF">CTHT_0001330</name>
</gene>
<organism evidence="4">
    <name type="scientific">Chaetomium thermophilum (strain DSM 1495 / CBS 144.50 / IMI 039719)</name>
    <name type="common">Thermochaetoides thermophila</name>
    <dbReference type="NCBI Taxonomy" id="759272"/>
    <lineage>
        <taxon>Eukaryota</taxon>
        <taxon>Fungi</taxon>
        <taxon>Dikarya</taxon>
        <taxon>Ascomycota</taxon>
        <taxon>Pezizomycotina</taxon>
        <taxon>Sordariomycetes</taxon>
        <taxon>Sordariomycetidae</taxon>
        <taxon>Sordariales</taxon>
        <taxon>Chaetomiaceae</taxon>
        <taxon>Thermochaetoides</taxon>
    </lineage>
</organism>
<evidence type="ECO:0000313" key="3">
    <source>
        <dbReference type="EMBL" id="EGS23441.1"/>
    </source>
</evidence>
<dbReference type="EMBL" id="GL988032">
    <property type="protein sequence ID" value="EGS23441.1"/>
    <property type="molecule type" value="Genomic_DNA"/>
</dbReference>
<dbReference type="AlphaFoldDB" id="G0RZ13"/>
<proteinExistence type="predicted"/>
<evidence type="ECO:0008006" key="5">
    <source>
        <dbReference type="Google" id="ProtNLM"/>
    </source>
</evidence>
<reference evidence="3 4" key="1">
    <citation type="journal article" date="2011" name="Cell">
        <title>Insight into structure and assembly of the nuclear pore complex by utilizing the genome of a eukaryotic thermophile.</title>
        <authorList>
            <person name="Amlacher S."/>
            <person name="Sarges P."/>
            <person name="Flemming D."/>
            <person name="van Noort V."/>
            <person name="Kunze R."/>
            <person name="Devos D.P."/>
            <person name="Arumugam M."/>
            <person name="Bork P."/>
            <person name="Hurt E."/>
        </authorList>
    </citation>
    <scope>NUCLEOTIDE SEQUENCE [LARGE SCALE GENOMIC DNA]</scope>
    <source>
        <strain evidence="4">DSM 1495 / CBS 144.50 / IMI 039719</strain>
    </source>
</reference>
<protein>
    <recommendedName>
        <fullName evidence="5">Hydrophobin</fullName>
    </recommendedName>
</protein>
<keyword evidence="4" id="KW-1185">Reference proteome</keyword>
<feature type="chain" id="PRO_5003409143" description="Hydrophobin" evidence="2">
    <location>
        <begin position="19"/>
        <end position="98"/>
    </location>
</feature>
<accession>G0RZ13</accession>
<dbReference type="OMA" id="CCNSEPP"/>
<sequence length="98" mass="9726">MQFTTIFTVLALAFSAAAAPAPAEKSSGGSTTITSCSNESKPVCCNKSDGLIGVDVLGLTCAVALLGGQCQGTSYCCETDAAEGDGINITALNCVKVA</sequence>
<keyword evidence="2" id="KW-0732">Signal</keyword>
<dbReference type="OrthoDB" id="8115477at2759"/>
<dbReference type="KEGG" id="cthr:CTHT_0001330"/>
<feature type="signal peptide" evidence="2">
    <location>
        <begin position="1"/>
        <end position="18"/>
    </location>
</feature>